<dbReference type="PANTHER" id="PTHR41259">
    <property type="entry name" value="DOUBLE-STRAND BREAK REPAIR RAD50 ATPASE, PUTATIVE-RELATED"/>
    <property type="match status" value="1"/>
</dbReference>
<organism evidence="4 5">
    <name type="scientific">Roseiconus nitratireducens</name>
    <dbReference type="NCBI Taxonomy" id="2605748"/>
    <lineage>
        <taxon>Bacteria</taxon>
        <taxon>Pseudomonadati</taxon>
        <taxon>Planctomycetota</taxon>
        <taxon>Planctomycetia</taxon>
        <taxon>Pirellulales</taxon>
        <taxon>Pirellulaceae</taxon>
        <taxon>Roseiconus</taxon>
    </lineage>
</organism>
<comment type="caution">
    <text evidence="4">The sequence shown here is derived from an EMBL/GenBank/DDBJ whole genome shotgun (WGS) entry which is preliminary data.</text>
</comment>
<evidence type="ECO:0000256" key="2">
    <source>
        <dbReference type="SAM" id="MobiDB-lite"/>
    </source>
</evidence>
<dbReference type="AlphaFoldDB" id="A0A5M6DB19"/>
<name>A0A5M6DB19_9BACT</name>
<dbReference type="InterPro" id="IPR027417">
    <property type="entry name" value="P-loop_NTPase"/>
</dbReference>
<accession>A0A5M6DB19</accession>
<gene>
    <name evidence="4" type="ORF">FYK55_13210</name>
</gene>
<feature type="coiled-coil region" evidence="1">
    <location>
        <begin position="861"/>
        <end position="895"/>
    </location>
</feature>
<feature type="coiled-coil region" evidence="1">
    <location>
        <begin position="963"/>
        <end position="1020"/>
    </location>
</feature>
<proteinExistence type="predicted"/>
<keyword evidence="1" id="KW-0175">Coiled coil</keyword>
<dbReference type="Proteomes" id="UP000324479">
    <property type="component" value="Unassembled WGS sequence"/>
</dbReference>
<feature type="region of interest" description="Disordered" evidence="2">
    <location>
        <begin position="500"/>
        <end position="526"/>
    </location>
</feature>
<sequence length="1183" mass="134247">MIIERLDLRAFGRFTDVSLDLSAAPHRFHLVYGPNESGKSTCLRAIESLLFGIPTRTPDSYLHANSKLRVGAKLSDHRDGPLEIIRRKNGKVKLHGADDKTPVDENLLADMLGGIDLETFRHRFGLSHAELVAGGQAVVDSKGELGEILFAAGAGVGQLKAVQLALENESKELFLERGKKKLINELIKQLDDKRKELRALQTIPAEYRELRTKLADAEKLATQADEQIADISRQLERQSACREALRIVPSWRAGKARLEELRETPDLDEDFSGRRREAMIKRDTGRQRVEQLRSKLAEVELGLDEDAVRWELIEYEQPIVSHFQNVAARQVACREQVELQGVVRNHDRHLREYLRDLQIDVPDQSNAQQIDALIERLHVSDADQVRLDELAGDYEVLRKEERDASENVQALRRQLADLDDELERIPSQRDPGQIEAVLADLGAPSALLETAEQLTRQSDELRTECTGLLAQLNLPAMALEEVVQLQLPPEAWIERHEESLSRRTRGCEDARTQRQNLQNRQREAMDQLSRLQSDLPLPTEQELEETRQLRDRAVDALETDVERLEQLPERVRAARGEIRQADRLVDRIRSHQRQVAERAAVERSLESVAAELAACEQLCESRDKELSDAEQAWQELWENCGISAQEPRAMRAWKASHESLVDRHRQLQQCGHQLTAAESRIRRAASRLVSVIEQSQVSSPVMAGGVSTERINLDEMTLEALHDHANRLRAELSEVRQNLIELKHQRERTAAELPKAEARHQTSVERREQWDRDWKDAIESFSGKVDSSPAVISKRLKKISKMFAVRRERNALIGRIESINDDNANYADQVAQLAERLGIPITASGSSEELACELHRRLMEAKSAAEHYRRLERERDELRQELRTESSTLSAADSELSMLCREAGTQQTEALPEIESRAKEKLRAAADVRQAEAQLTLIARGENLESFVERVQSQDPAELDRQIEGLQADLADLRRRREAAQRQVGGLKREVDAIDGGDRAAELNQEIQLISGRIQREAQQYAKLRIASLILRQSIDHYRREHESPVLKLACEAFRDLTCGRYVGLKPEYDDRGRSTVFGIQKEGKGESLVPVEAMSLGTADALYLAMRLASLEHQLEGGRAVPVVIDDCLIQLDDERTVAAMKRFAQLSLRTQVILFTHHRHLIELAESNLSSEEFHLHRLAV</sequence>
<dbReference type="EMBL" id="VWOX01000006">
    <property type="protein sequence ID" value="KAA5543229.1"/>
    <property type="molecule type" value="Genomic_DNA"/>
</dbReference>
<evidence type="ECO:0000256" key="1">
    <source>
        <dbReference type="SAM" id="Coils"/>
    </source>
</evidence>
<feature type="coiled-coil region" evidence="1">
    <location>
        <begin position="180"/>
        <end position="234"/>
    </location>
</feature>
<evidence type="ECO:0000313" key="5">
    <source>
        <dbReference type="Proteomes" id="UP000324479"/>
    </source>
</evidence>
<keyword evidence="5" id="KW-1185">Reference proteome</keyword>
<feature type="domain" description="YhaN AAA" evidence="3">
    <location>
        <begin position="1"/>
        <end position="205"/>
    </location>
</feature>
<dbReference type="SUPFAM" id="SSF52540">
    <property type="entry name" value="P-loop containing nucleoside triphosphate hydrolases"/>
    <property type="match status" value="1"/>
</dbReference>
<feature type="coiled-coil region" evidence="1">
    <location>
        <begin position="718"/>
        <end position="759"/>
    </location>
</feature>
<evidence type="ECO:0000313" key="4">
    <source>
        <dbReference type="EMBL" id="KAA5543229.1"/>
    </source>
</evidence>
<evidence type="ECO:0000259" key="3">
    <source>
        <dbReference type="Pfam" id="PF13514"/>
    </source>
</evidence>
<dbReference type="InterPro" id="IPR038734">
    <property type="entry name" value="YhaN_AAA"/>
</dbReference>
<dbReference type="Pfam" id="PF13514">
    <property type="entry name" value="AAA_27"/>
    <property type="match status" value="1"/>
</dbReference>
<dbReference type="RefSeq" id="WP_150076894.1">
    <property type="nucleotide sequence ID" value="NZ_VWOX01000006.1"/>
</dbReference>
<feature type="compositionally biased region" description="Basic and acidic residues" evidence="2">
    <location>
        <begin position="500"/>
        <end position="512"/>
    </location>
</feature>
<dbReference type="PANTHER" id="PTHR41259:SF1">
    <property type="entry name" value="DOUBLE-STRAND BREAK REPAIR RAD50 ATPASE, PUTATIVE-RELATED"/>
    <property type="match status" value="1"/>
</dbReference>
<protein>
    <submittedName>
        <fullName evidence="4">AAA family ATPase</fullName>
    </submittedName>
</protein>
<feature type="coiled-coil region" evidence="1">
    <location>
        <begin position="387"/>
        <end position="471"/>
    </location>
</feature>
<reference evidence="4 5" key="1">
    <citation type="submission" date="2019-08" db="EMBL/GenBank/DDBJ databases">
        <authorList>
            <person name="Dhanesh K."/>
            <person name="Kumar G."/>
            <person name="Sasikala C."/>
            <person name="Venkata Ramana C."/>
        </authorList>
    </citation>
    <scope>NUCLEOTIDE SEQUENCE [LARGE SCALE GENOMIC DNA]</scope>
    <source>
        <strain evidence="4 5">JC645</strain>
    </source>
</reference>
<dbReference type="Gene3D" id="3.40.50.300">
    <property type="entry name" value="P-loop containing nucleotide triphosphate hydrolases"/>
    <property type="match status" value="2"/>
</dbReference>